<evidence type="ECO:0000313" key="6">
    <source>
        <dbReference type="EMBL" id="CUH70278.1"/>
    </source>
</evidence>
<proteinExistence type="inferred from homology"/>
<dbReference type="Proteomes" id="UP000051086">
    <property type="component" value="Unassembled WGS sequence"/>
</dbReference>
<evidence type="ECO:0000313" key="7">
    <source>
        <dbReference type="Proteomes" id="UP000051086"/>
    </source>
</evidence>
<gene>
    <name evidence="6" type="primary">cat_1</name>
    <name evidence="5" type="ORF">TL5118_00020</name>
    <name evidence="6" type="ORF">TL5120_00051</name>
</gene>
<dbReference type="EC" id="2.3.1.28" evidence="6"/>
<sequence length="208" mass="22955">MSGAGSKKRLSEAPTIHPEADVTDCDLGQWTEVGKGTVMKSAQMGDYSYITQHCHVVWATIGKFCSIANATRINPGNHPTWRAVQHHSVYRAEAYGLGADDHDFFDWRKDHWVNIGHDVWIGHGVTVTAGVRIGTGAVIGAGAVVTRDVDPYTVVGGVPARVIKRRFSTEQAEALQDIAVWNWDRDTYKAALPDIRALPIDAFIEKYR</sequence>
<comment type="similarity">
    <text evidence="1">Belongs to the transferase hexapeptide repeat family.</text>
</comment>
<evidence type="ECO:0000256" key="3">
    <source>
        <dbReference type="ARBA" id="ARBA00022737"/>
    </source>
</evidence>
<dbReference type="InterPro" id="IPR017694">
    <property type="entry name" value="Phosphonate_tfrase_rpt"/>
</dbReference>
<keyword evidence="7" id="KW-1185">Reference proteome</keyword>
<dbReference type="InterPro" id="IPR011004">
    <property type="entry name" value="Trimer_LpxA-like_sf"/>
</dbReference>
<protein>
    <submittedName>
        <fullName evidence="6">Chloramphenicol acetyltransferase</fullName>
        <ecNumber evidence="6">2.3.1.28</ecNumber>
    </submittedName>
</protein>
<dbReference type="AlphaFoldDB" id="A0A0P1FNW2"/>
<evidence type="ECO:0000256" key="2">
    <source>
        <dbReference type="ARBA" id="ARBA00022679"/>
    </source>
</evidence>
<dbReference type="OrthoDB" id="9815592at2"/>
<dbReference type="Pfam" id="PF00132">
    <property type="entry name" value="Hexapep"/>
    <property type="match status" value="1"/>
</dbReference>
<dbReference type="Gene3D" id="2.160.10.10">
    <property type="entry name" value="Hexapeptide repeat proteins"/>
    <property type="match status" value="1"/>
</dbReference>
<dbReference type="SUPFAM" id="SSF51161">
    <property type="entry name" value="Trimeric LpxA-like enzymes"/>
    <property type="match status" value="1"/>
</dbReference>
<evidence type="ECO:0000313" key="5">
    <source>
        <dbReference type="EMBL" id="CUH62431.1"/>
    </source>
</evidence>
<evidence type="ECO:0000313" key="8">
    <source>
        <dbReference type="Proteomes" id="UP000051887"/>
    </source>
</evidence>
<dbReference type="InterPro" id="IPR001451">
    <property type="entry name" value="Hexapep"/>
</dbReference>
<evidence type="ECO:0000256" key="4">
    <source>
        <dbReference type="ARBA" id="ARBA00023315"/>
    </source>
</evidence>
<keyword evidence="2 6" id="KW-0808">Transferase</keyword>
<accession>A0A0P1FNW2</accession>
<reference evidence="5 7" key="1">
    <citation type="submission" date="2015-09" db="EMBL/GenBank/DDBJ databases">
        <authorList>
            <person name="Rodrigo-Torres L."/>
            <person name="Arahal D.R."/>
        </authorList>
    </citation>
    <scope>NUCLEOTIDE SEQUENCE [LARGE SCALE GENOMIC DNA]</scope>
    <source>
        <strain evidence="5 7">CECT 5118</strain>
    </source>
</reference>
<dbReference type="InterPro" id="IPR018357">
    <property type="entry name" value="Hexapep_transf_CS"/>
</dbReference>
<evidence type="ECO:0000256" key="1">
    <source>
        <dbReference type="ARBA" id="ARBA00007274"/>
    </source>
</evidence>
<dbReference type="InterPro" id="IPR050179">
    <property type="entry name" value="Trans_hexapeptide_repeat"/>
</dbReference>
<dbReference type="PANTHER" id="PTHR43300">
    <property type="entry name" value="ACETYLTRANSFERASE"/>
    <property type="match status" value="1"/>
</dbReference>
<name>A0A0P1FNW2_9RHOB</name>
<dbReference type="RefSeq" id="WP_058241634.1">
    <property type="nucleotide sequence ID" value="NZ_CYSB01000004.1"/>
</dbReference>
<dbReference type="PANTHER" id="PTHR43300:SF11">
    <property type="entry name" value="ACETYLTRANSFERASE RV3034C-RELATED"/>
    <property type="match status" value="1"/>
</dbReference>
<dbReference type="EMBL" id="CYSC01000003">
    <property type="protein sequence ID" value="CUH70278.1"/>
    <property type="molecule type" value="Genomic_DNA"/>
</dbReference>
<organism evidence="6 8">
    <name type="scientific">Thalassovita autumnalis</name>
    <dbReference type="NCBI Taxonomy" id="2072972"/>
    <lineage>
        <taxon>Bacteria</taxon>
        <taxon>Pseudomonadati</taxon>
        <taxon>Pseudomonadota</taxon>
        <taxon>Alphaproteobacteria</taxon>
        <taxon>Rhodobacterales</taxon>
        <taxon>Roseobacteraceae</taxon>
        <taxon>Thalassovita</taxon>
    </lineage>
</organism>
<dbReference type="PROSITE" id="PS00101">
    <property type="entry name" value="HEXAPEP_TRANSFERASES"/>
    <property type="match status" value="1"/>
</dbReference>
<dbReference type="Proteomes" id="UP000051887">
    <property type="component" value="Unassembled WGS sequence"/>
</dbReference>
<keyword evidence="3" id="KW-0677">Repeat</keyword>
<keyword evidence="4 6" id="KW-0012">Acyltransferase</keyword>
<dbReference type="GO" id="GO:0008811">
    <property type="term" value="F:chloramphenicol O-acetyltransferase activity"/>
    <property type="evidence" value="ECO:0007669"/>
    <property type="project" value="UniProtKB-EC"/>
</dbReference>
<reference evidence="6 8" key="2">
    <citation type="submission" date="2015-09" db="EMBL/GenBank/DDBJ databases">
        <authorList>
            <consortium name="Swine Surveillance"/>
        </authorList>
    </citation>
    <scope>NUCLEOTIDE SEQUENCE [LARGE SCALE GENOMIC DNA]</scope>
    <source>
        <strain evidence="6 8">5120</strain>
    </source>
</reference>
<dbReference type="EMBL" id="CYSB01000004">
    <property type="protein sequence ID" value="CUH62431.1"/>
    <property type="molecule type" value="Genomic_DNA"/>
</dbReference>
<dbReference type="CDD" id="cd03349">
    <property type="entry name" value="LbH_XAT"/>
    <property type="match status" value="1"/>
</dbReference>
<dbReference type="NCBIfam" id="TIGR03308">
    <property type="entry name" value="phn_thr-fam"/>
    <property type="match status" value="1"/>
</dbReference>